<dbReference type="Gene3D" id="3.40.50.2300">
    <property type="match status" value="1"/>
</dbReference>
<proteinExistence type="predicted"/>
<dbReference type="InterPro" id="IPR001789">
    <property type="entry name" value="Sig_transdc_resp-reg_receiver"/>
</dbReference>
<dbReference type="OrthoDB" id="9802066at2"/>
<dbReference type="AlphaFoldDB" id="A0A395JPL2"/>
<dbReference type="InParanoid" id="A0A395JPL2"/>
<dbReference type="PROSITE" id="PS50110">
    <property type="entry name" value="RESPONSE_REGULATORY"/>
    <property type="match status" value="1"/>
</dbReference>
<dbReference type="Pfam" id="PF00072">
    <property type="entry name" value="Response_reg"/>
    <property type="match status" value="1"/>
</dbReference>
<name>A0A395JPL2_9GAMM</name>
<dbReference type="SMART" id="SM00448">
    <property type="entry name" value="REC"/>
    <property type="match status" value="1"/>
</dbReference>
<feature type="modified residue" description="4-aspartylphosphate" evidence="2">
    <location>
        <position position="52"/>
    </location>
</feature>
<gene>
    <name evidence="4" type="ORF">DFR28_101977</name>
</gene>
<sequence>MAKVLLVDDEPRVLRALSAALDSDYDIHTSESAAQAQALIASNGGFDVIISDEVMPGSNGHELLNWCRKNSPKSKRIMLTGIPITTELRQKVSGADDVVIFPKPWNITDIKEALNASKRTPKAAVPDASTTSEKNLALIVDATARGREVYSQLKRDRVIKPVLFDSISELLGAAGRYNDIRQIILNGETLFEQHENLILRIARTYPKAKILITVSPSLGRVRFIPPSLSKRANLLAIPFSANRLLTHLVIGH</sequence>
<dbReference type="InterPro" id="IPR050595">
    <property type="entry name" value="Bact_response_regulator"/>
</dbReference>
<evidence type="ECO:0000313" key="4">
    <source>
        <dbReference type="EMBL" id="RBP53590.1"/>
    </source>
</evidence>
<organism evidence="4 5">
    <name type="scientific">Arenicella xantha</name>
    <dbReference type="NCBI Taxonomy" id="644221"/>
    <lineage>
        <taxon>Bacteria</taxon>
        <taxon>Pseudomonadati</taxon>
        <taxon>Pseudomonadota</taxon>
        <taxon>Gammaproteobacteria</taxon>
        <taxon>Arenicellales</taxon>
        <taxon>Arenicellaceae</taxon>
        <taxon>Arenicella</taxon>
    </lineage>
</organism>
<evidence type="ECO:0000256" key="2">
    <source>
        <dbReference type="PROSITE-ProRule" id="PRU00169"/>
    </source>
</evidence>
<dbReference type="GO" id="GO:0000160">
    <property type="term" value="P:phosphorelay signal transduction system"/>
    <property type="evidence" value="ECO:0007669"/>
    <property type="project" value="InterPro"/>
</dbReference>
<dbReference type="Proteomes" id="UP000253083">
    <property type="component" value="Unassembled WGS sequence"/>
</dbReference>
<dbReference type="InterPro" id="IPR011006">
    <property type="entry name" value="CheY-like_superfamily"/>
</dbReference>
<dbReference type="RefSeq" id="WP_113953145.1">
    <property type="nucleotide sequence ID" value="NZ_QNRT01000001.1"/>
</dbReference>
<evidence type="ECO:0000256" key="1">
    <source>
        <dbReference type="ARBA" id="ARBA00022553"/>
    </source>
</evidence>
<keyword evidence="1 2" id="KW-0597">Phosphoprotein</keyword>
<dbReference type="PANTHER" id="PTHR44591">
    <property type="entry name" value="STRESS RESPONSE REGULATOR PROTEIN 1"/>
    <property type="match status" value="1"/>
</dbReference>
<accession>A0A395JPL2</accession>
<evidence type="ECO:0000259" key="3">
    <source>
        <dbReference type="PROSITE" id="PS50110"/>
    </source>
</evidence>
<protein>
    <submittedName>
        <fullName evidence="4">Response regulator receiver domain-containing protein</fullName>
    </submittedName>
</protein>
<dbReference type="SUPFAM" id="SSF52172">
    <property type="entry name" value="CheY-like"/>
    <property type="match status" value="1"/>
</dbReference>
<reference evidence="4 5" key="1">
    <citation type="submission" date="2018-06" db="EMBL/GenBank/DDBJ databases">
        <title>Genomic Encyclopedia of Type Strains, Phase IV (KMG-IV): sequencing the most valuable type-strain genomes for metagenomic binning, comparative biology and taxonomic classification.</title>
        <authorList>
            <person name="Goeker M."/>
        </authorList>
    </citation>
    <scope>NUCLEOTIDE SEQUENCE [LARGE SCALE GENOMIC DNA]</scope>
    <source>
        <strain evidence="4 5">DSM 24032</strain>
    </source>
</reference>
<dbReference type="EMBL" id="QNRT01000001">
    <property type="protein sequence ID" value="RBP53590.1"/>
    <property type="molecule type" value="Genomic_DNA"/>
</dbReference>
<keyword evidence="5" id="KW-1185">Reference proteome</keyword>
<comment type="caution">
    <text evidence="4">The sequence shown here is derived from an EMBL/GenBank/DDBJ whole genome shotgun (WGS) entry which is preliminary data.</text>
</comment>
<evidence type="ECO:0000313" key="5">
    <source>
        <dbReference type="Proteomes" id="UP000253083"/>
    </source>
</evidence>
<dbReference type="PANTHER" id="PTHR44591:SF3">
    <property type="entry name" value="RESPONSE REGULATORY DOMAIN-CONTAINING PROTEIN"/>
    <property type="match status" value="1"/>
</dbReference>
<feature type="domain" description="Response regulatory" evidence="3">
    <location>
        <begin position="3"/>
        <end position="118"/>
    </location>
</feature>